<dbReference type="Proteomes" id="UP000758155">
    <property type="component" value="Unassembled WGS sequence"/>
</dbReference>
<evidence type="ECO:0000313" key="1">
    <source>
        <dbReference type="EMBL" id="KAF3033362.1"/>
    </source>
</evidence>
<proteinExistence type="predicted"/>
<dbReference type="OrthoDB" id="423221at2759"/>
<comment type="caution">
    <text evidence="1">The sequence shown here is derived from an EMBL/GenBank/DDBJ whole genome shotgun (WGS) entry which is preliminary data.</text>
</comment>
<dbReference type="Gene3D" id="3.40.50.300">
    <property type="entry name" value="P-loop containing nucleotide triphosphate hydrolases"/>
    <property type="match status" value="1"/>
</dbReference>
<dbReference type="PANTHER" id="PTHR45865">
    <property type="entry name" value="E3 UBIQUITIN-PROTEIN LIGASE SHPRH FAMILY MEMBER"/>
    <property type="match status" value="1"/>
</dbReference>
<protein>
    <recommendedName>
        <fullName evidence="3">Helicase C-terminal domain-containing protein</fullName>
    </recommendedName>
</protein>
<dbReference type="InterPro" id="IPR052583">
    <property type="entry name" value="ATP-helicase/E3_Ub-Ligase"/>
</dbReference>
<sequence>MNAIARLIRKLPLNDQGLVFAPIEETIVMLGEVLGHHNIAYYTPSGNSRQAAKVIEEFKTSVHEDPEDRPKVLLLNLTSETAAGVNLTNANHIIFVSPLLVESQYKYDSAMTQAIARSRRYGQEKKVHIYHFAALRTIDVDILEHRHKRTTGITTSKSTVRMPLTSLAAREKTKLIKNKDGSLALVPISWLADIKIRRGLCVEEELEDFTSLIDFSETFEDGAE</sequence>
<evidence type="ECO:0000313" key="2">
    <source>
        <dbReference type="Proteomes" id="UP000758155"/>
    </source>
</evidence>
<reference evidence="1" key="1">
    <citation type="submission" date="2019-04" db="EMBL/GenBank/DDBJ databases">
        <title>Sequencing of skin fungus with MAO and IRED activity.</title>
        <authorList>
            <person name="Marsaioli A.J."/>
            <person name="Bonatto J.M.C."/>
            <person name="Reis Junior O."/>
        </authorList>
    </citation>
    <scope>NUCLEOTIDE SEQUENCE</scope>
    <source>
        <strain evidence="1">28M1</strain>
    </source>
</reference>
<name>A0A9P4WIS2_9PLEO</name>
<organism evidence="1 2">
    <name type="scientific">Didymella heteroderae</name>
    <dbReference type="NCBI Taxonomy" id="1769908"/>
    <lineage>
        <taxon>Eukaryota</taxon>
        <taxon>Fungi</taxon>
        <taxon>Dikarya</taxon>
        <taxon>Ascomycota</taxon>
        <taxon>Pezizomycotina</taxon>
        <taxon>Dothideomycetes</taxon>
        <taxon>Pleosporomycetidae</taxon>
        <taxon>Pleosporales</taxon>
        <taxon>Pleosporineae</taxon>
        <taxon>Didymellaceae</taxon>
        <taxon>Didymella</taxon>
    </lineage>
</organism>
<dbReference type="InterPro" id="IPR027417">
    <property type="entry name" value="P-loop_NTPase"/>
</dbReference>
<evidence type="ECO:0008006" key="3">
    <source>
        <dbReference type="Google" id="ProtNLM"/>
    </source>
</evidence>
<dbReference type="AlphaFoldDB" id="A0A9P4WIS2"/>
<keyword evidence="2" id="KW-1185">Reference proteome</keyword>
<accession>A0A9P4WIS2</accession>
<gene>
    <name evidence="1" type="ORF">E8E12_001636</name>
</gene>
<dbReference type="PANTHER" id="PTHR45865:SF1">
    <property type="entry name" value="E3 UBIQUITIN-PROTEIN LIGASE SHPRH"/>
    <property type="match status" value="1"/>
</dbReference>
<dbReference type="EMBL" id="SWKV01000082">
    <property type="protein sequence ID" value="KAF3033362.1"/>
    <property type="molecule type" value="Genomic_DNA"/>
</dbReference>
<dbReference type="SUPFAM" id="SSF52540">
    <property type="entry name" value="P-loop containing nucleoside triphosphate hydrolases"/>
    <property type="match status" value="1"/>
</dbReference>